<dbReference type="InterPro" id="IPR017853">
    <property type="entry name" value="GH"/>
</dbReference>
<dbReference type="GO" id="GO:0005975">
    <property type="term" value="P:carbohydrate metabolic process"/>
    <property type="evidence" value="ECO:0007669"/>
    <property type="project" value="InterPro"/>
</dbReference>
<feature type="region of interest" description="Disordered" evidence="3">
    <location>
        <begin position="1"/>
        <end position="20"/>
    </location>
</feature>
<proteinExistence type="predicted"/>
<evidence type="ECO:0000256" key="1">
    <source>
        <dbReference type="ARBA" id="ARBA00022801"/>
    </source>
</evidence>
<evidence type="ECO:0000313" key="6">
    <source>
        <dbReference type="Proteomes" id="UP000306985"/>
    </source>
</evidence>
<dbReference type="GO" id="GO:0004565">
    <property type="term" value="F:beta-galactosidase activity"/>
    <property type="evidence" value="ECO:0007669"/>
    <property type="project" value="InterPro"/>
</dbReference>
<feature type="domain" description="Glycoside hydrolase family 42 N-terminal" evidence="4">
    <location>
        <begin position="91"/>
        <end position="158"/>
    </location>
</feature>
<dbReference type="GO" id="GO:0009341">
    <property type="term" value="C:beta-galactosidase complex"/>
    <property type="evidence" value="ECO:0007669"/>
    <property type="project" value="InterPro"/>
</dbReference>
<gene>
    <name evidence="5" type="ORF">FDO65_14250</name>
</gene>
<organism evidence="5 6">
    <name type="scientific">Nakamurella flava</name>
    <dbReference type="NCBI Taxonomy" id="2576308"/>
    <lineage>
        <taxon>Bacteria</taxon>
        <taxon>Bacillati</taxon>
        <taxon>Actinomycetota</taxon>
        <taxon>Actinomycetes</taxon>
        <taxon>Nakamurellales</taxon>
        <taxon>Nakamurellaceae</taxon>
        <taxon>Nakamurella</taxon>
    </lineage>
</organism>
<keyword evidence="2" id="KW-0326">Glycosidase</keyword>
<reference evidence="5 6" key="1">
    <citation type="submission" date="2019-05" db="EMBL/GenBank/DDBJ databases">
        <title>Nakamurella sp. N5BH11, whole genome shotgun sequence.</title>
        <authorList>
            <person name="Tuo L."/>
        </authorList>
    </citation>
    <scope>NUCLEOTIDE SEQUENCE [LARGE SCALE GENOMIC DNA]</scope>
    <source>
        <strain evidence="5 6">N5BH11</strain>
    </source>
</reference>
<evidence type="ECO:0000256" key="2">
    <source>
        <dbReference type="ARBA" id="ARBA00023295"/>
    </source>
</evidence>
<dbReference type="AlphaFoldDB" id="A0A4U6QF30"/>
<evidence type="ECO:0000259" key="4">
    <source>
        <dbReference type="Pfam" id="PF02449"/>
    </source>
</evidence>
<evidence type="ECO:0000256" key="3">
    <source>
        <dbReference type="SAM" id="MobiDB-lite"/>
    </source>
</evidence>
<dbReference type="SUPFAM" id="SSF51445">
    <property type="entry name" value="(Trans)glycosidases"/>
    <property type="match status" value="1"/>
</dbReference>
<keyword evidence="1" id="KW-0378">Hydrolase</keyword>
<evidence type="ECO:0000313" key="5">
    <source>
        <dbReference type="EMBL" id="TKV58681.1"/>
    </source>
</evidence>
<keyword evidence="6" id="KW-1185">Reference proteome</keyword>
<dbReference type="EMBL" id="SZZH01000003">
    <property type="protein sequence ID" value="TKV58681.1"/>
    <property type="molecule type" value="Genomic_DNA"/>
</dbReference>
<dbReference type="Gene3D" id="3.20.20.80">
    <property type="entry name" value="Glycosidases"/>
    <property type="match status" value="1"/>
</dbReference>
<comment type="caution">
    <text evidence="5">The sequence shown here is derived from an EMBL/GenBank/DDBJ whole genome shotgun (WGS) entry which is preliminary data.</text>
</comment>
<dbReference type="Proteomes" id="UP000306985">
    <property type="component" value="Unassembled WGS sequence"/>
</dbReference>
<dbReference type="OrthoDB" id="9800974at2"/>
<dbReference type="Pfam" id="PF02449">
    <property type="entry name" value="Glyco_hydro_42"/>
    <property type="match status" value="1"/>
</dbReference>
<protein>
    <recommendedName>
        <fullName evidence="4">Glycoside hydrolase family 42 N-terminal domain-containing protein</fullName>
    </recommendedName>
</protein>
<name>A0A4U6QF30_9ACTN</name>
<accession>A0A4U6QF30</accession>
<dbReference type="InterPro" id="IPR013529">
    <property type="entry name" value="Glyco_hydro_42_N"/>
</dbReference>
<sequence>MLSPGSRPGHRRGRSAPLAGTVRMRGAAGRCSRPRRMLLVLLLALAATTVSVTPAGAAPVAPAGTSFPGLGTLGTNPSRAAGEAAAGVRTAMMEVSWREWEPRSGQFDAGYERQMRARLAQLRASGMKVTLGLGLHFTPDWVKALPDARLVDQNGRVSAGADFVFSGAVRERAWDYLQRLGTVLDLGQVAAVRVTSGVRSELLYPEGGTYWAFDANARTGRGLPEGVARNPYPDWRPGGGGLTTAQMQQWALWYVDSLAEAGAFQMRALRKMGFGGAFEILTPGVGVYANKLDNLAEQNLPEGALGVGAYWSRIYPRLLQTDRRIVANISSLADGSGGDDSCSSEDRSVALTSPTTNWWGGARWISRIADEYGIAKVGENPGYSSSTRSDYVDLSSSGAMATAMRQGATCGLRTVYWAHDDQFWDGTVAFSRWAAYA</sequence>